<evidence type="ECO:0000256" key="6">
    <source>
        <dbReference type="SAM" id="MobiDB-lite"/>
    </source>
</evidence>
<evidence type="ECO:0000259" key="7">
    <source>
        <dbReference type="Pfam" id="PF09468"/>
    </source>
</evidence>
<gene>
    <name evidence="9" type="ORF">CFIMG_008423RA00001</name>
</gene>
<dbReference type="InterPro" id="IPR040456">
    <property type="entry name" value="RNase_H2_suB"/>
</dbReference>
<dbReference type="GO" id="GO:0032299">
    <property type="term" value="C:ribonuclease H2 complex"/>
    <property type="evidence" value="ECO:0007669"/>
    <property type="project" value="InterPro"/>
</dbReference>
<dbReference type="Gene3D" id="1.10.20.120">
    <property type="match status" value="1"/>
</dbReference>
<evidence type="ECO:0000313" key="9">
    <source>
        <dbReference type="EMBL" id="PHH52493.1"/>
    </source>
</evidence>
<reference evidence="9 10" key="1">
    <citation type="journal article" date="2013" name="Fungal Biol.">
        <title>Analysis of microsatellite markers in the genome of the plant pathogen Ceratocystis fimbriata.</title>
        <authorList>
            <person name="Simpson M.C."/>
            <person name="Wilken P.M."/>
            <person name="Coetzee M.P."/>
            <person name="Wingfield M.J."/>
            <person name="Wingfield B.D."/>
        </authorList>
    </citation>
    <scope>NUCLEOTIDE SEQUENCE [LARGE SCALE GENOMIC DNA]</scope>
    <source>
        <strain evidence="9 10">CBS 114723</strain>
    </source>
</reference>
<feature type="domain" description="Ribonuclease H2 subunit B wHTH" evidence="7">
    <location>
        <begin position="129"/>
        <end position="327"/>
    </location>
</feature>
<dbReference type="EMBL" id="APWK03000066">
    <property type="protein sequence ID" value="PHH52493.1"/>
    <property type="molecule type" value="Genomic_DNA"/>
</dbReference>
<dbReference type="InterPro" id="IPR041195">
    <property type="entry name" value="Rnh202_N"/>
</dbReference>
<dbReference type="CDD" id="cd09270">
    <property type="entry name" value="RNase_H2-B"/>
    <property type="match status" value="1"/>
</dbReference>
<feature type="compositionally biased region" description="Low complexity" evidence="6">
    <location>
        <begin position="7"/>
        <end position="23"/>
    </location>
</feature>
<dbReference type="AlphaFoldDB" id="A0A2C5X381"/>
<comment type="subcellular location">
    <subcellularLocation>
        <location evidence="1">Nucleus</location>
    </subcellularLocation>
</comment>
<proteinExistence type="predicted"/>
<evidence type="ECO:0000256" key="1">
    <source>
        <dbReference type="ARBA" id="ARBA00004123"/>
    </source>
</evidence>
<feature type="region of interest" description="Disordered" evidence="6">
    <location>
        <begin position="247"/>
        <end position="277"/>
    </location>
</feature>
<protein>
    <recommendedName>
        <fullName evidence="2">Ribonuclease H2 subunit B</fullName>
    </recommendedName>
    <alternativeName>
        <fullName evidence="5">Ribonuclease HI subunit B</fullName>
    </alternativeName>
</protein>
<feature type="region of interest" description="Disordered" evidence="6">
    <location>
        <begin position="1"/>
        <end position="32"/>
    </location>
</feature>
<evidence type="ECO:0000313" key="10">
    <source>
        <dbReference type="Proteomes" id="UP000222788"/>
    </source>
</evidence>
<feature type="compositionally biased region" description="Basic and acidic residues" evidence="6">
    <location>
        <begin position="361"/>
        <end position="376"/>
    </location>
</feature>
<dbReference type="PANTHER" id="PTHR13383:SF11">
    <property type="entry name" value="RIBONUCLEASE H2 SUBUNIT B"/>
    <property type="match status" value="1"/>
</dbReference>
<dbReference type="Pfam" id="PF09468">
    <property type="entry name" value="RNase_H2-Ydr279"/>
    <property type="match status" value="1"/>
</dbReference>
<comment type="function">
    <text evidence="4">Non catalytic subunit of RNase H2, an endonuclease that specifically degrades the RNA of RNA:DNA hybrids. Participates in DNA replication, possibly by mediating the removal of lagging-strand Okazaki fragment RNA primers during DNA replication. Mediates the excision of single ribonucleotides from DNA:RNA duplexes.</text>
</comment>
<dbReference type="Pfam" id="PF17745">
    <property type="entry name" value="Ydr279_N"/>
    <property type="match status" value="1"/>
</dbReference>
<sequence length="530" mass="57689">MARTTRSTKASASAVADSTTSKTPSKVHSLPPAANSQRIFVLPKEATPNARIITLPNPRSGKPTRYYACPTTGLYEFTQVSSDEPRSWLIESPATSVPAGEATKIAHAGELTTISDADLFIATAIDPVFHLISALYKETSSDEKPRYLSADDQLDKIPSDGSHLWSILKWKGMRKIFEDRLSAICTTADLGGETMYCLNEAKLYDLVLSKASRLAENGLPDSLEDKFVTKVLESPMVFQAAIPGAVLGDTNEPSSDSTTPSTDTAKPQSFADSAPTPAMPATDVDGFAGGSFVAVKIPEDVLALQRISIAFKFICSKYVSESLDVSLKMHLTKKIDFGPLDTYLAKLAKTRSEAVASRSSDMSRKHPLEDAEDLLQEKKRKVEEEAKKKKLSTSRPKSHQSLLEGMGFSPYRVLAPRDLELDVPLGMPLPILDCPRALELEVVLDWYPKPEDEEVPAIELDPRAVPRVTPLVVAPRVDPLEMPPRVPTRLLVPRTEPRDALGATKSSLFGLLSKNGFCFNVGKILGGTLP</sequence>
<organism evidence="9 10">
    <name type="scientific">Ceratocystis fimbriata CBS 114723</name>
    <dbReference type="NCBI Taxonomy" id="1035309"/>
    <lineage>
        <taxon>Eukaryota</taxon>
        <taxon>Fungi</taxon>
        <taxon>Dikarya</taxon>
        <taxon>Ascomycota</taxon>
        <taxon>Pezizomycotina</taxon>
        <taxon>Sordariomycetes</taxon>
        <taxon>Hypocreomycetidae</taxon>
        <taxon>Microascales</taxon>
        <taxon>Ceratocystidaceae</taxon>
        <taxon>Ceratocystis</taxon>
    </lineage>
</organism>
<evidence type="ECO:0000256" key="5">
    <source>
        <dbReference type="ARBA" id="ARBA00033464"/>
    </source>
</evidence>
<dbReference type="GO" id="GO:0005654">
    <property type="term" value="C:nucleoplasm"/>
    <property type="evidence" value="ECO:0007669"/>
    <property type="project" value="TreeGrafter"/>
</dbReference>
<feature type="compositionally biased region" description="Low complexity" evidence="6">
    <location>
        <begin position="253"/>
        <end position="264"/>
    </location>
</feature>
<feature type="domain" description="Rnh202 triple barrel" evidence="8">
    <location>
        <begin position="41"/>
        <end position="126"/>
    </location>
</feature>
<evidence type="ECO:0000259" key="8">
    <source>
        <dbReference type="Pfam" id="PF17745"/>
    </source>
</evidence>
<dbReference type="Gene3D" id="2.20.25.530">
    <property type="match status" value="1"/>
</dbReference>
<evidence type="ECO:0000256" key="4">
    <source>
        <dbReference type="ARBA" id="ARBA00024778"/>
    </source>
</evidence>
<feature type="region of interest" description="Disordered" evidence="6">
    <location>
        <begin position="355"/>
        <end position="376"/>
    </location>
</feature>
<dbReference type="GO" id="GO:0006401">
    <property type="term" value="P:RNA catabolic process"/>
    <property type="evidence" value="ECO:0007669"/>
    <property type="project" value="TreeGrafter"/>
</dbReference>
<keyword evidence="10" id="KW-1185">Reference proteome</keyword>
<accession>A0A2C5X381</accession>
<evidence type="ECO:0000256" key="2">
    <source>
        <dbReference type="ARBA" id="ARBA00019062"/>
    </source>
</evidence>
<keyword evidence="3" id="KW-0539">Nucleus</keyword>
<dbReference type="Proteomes" id="UP000222788">
    <property type="component" value="Unassembled WGS sequence"/>
</dbReference>
<reference evidence="9 10" key="2">
    <citation type="journal article" date="2013" name="IMA Fungus">
        <title>IMA Genome-F 1: Ceratocystis fimbriata: Draft nuclear genome sequence for the plant pathogen, Ceratocystis fimbriata.</title>
        <authorList>
            <person name="Wilken P.M."/>
            <person name="Steenkamp E.T."/>
            <person name="Wingfield M.J."/>
            <person name="de Beer Z.W."/>
            <person name="Wingfield B.D."/>
        </authorList>
    </citation>
    <scope>NUCLEOTIDE SEQUENCE [LARGE SCALE GENOMIC DNA]</scope>
    <source>
        <strain evidence="9 10">CBS 114723</strain>
    </source>
</reference>
<comment type="caution">
    <text evidence="9">The sequence shown here is derived from an EMBL/GenBank/DDBJ whole genome shotgun (WGS) entry which is preliminary data.</text>
</comment>
<evidence type="ECO:0000256" key="3">
    <source>
        <dbReference type="ARBA" id="ARBA00023242"/>
    </source>
</evidence>
<dbReference type="STRING" id="1035309.A0A2C5X381"/>
<dbReference type="OrthoDB" id="29098at2759"/>
<dbReference type="PANTHER" id="PTHR13383">
    <property type="entry name" value="RIBONUCLEASE H2 SUBUNIT B"/>
    <property type="match status" value="1"/>
</dbReference>
<name>A0A2C5X381_9PEZI</name>
<dbReference type="InterPro" id="IPR019024">
    <property type="entry name" value="RNase_H2_suB_wHTH"/>
</dbReference>